<dbReference type="Proteomes" id="UP001168620">
    <property type="component" value="Unassembled WGS sequence"/>
</dbReference>
<comment type="caution">
    <text evidence="2">The sequence shown here is derived from an EMBL/GenBank/DDBJ whole genome shotgun (WGS) entry which is preliminary data.</text>
</comment>
<sequence length="226" mass="24100">MTRRLLLFLSVVLLVLAPGSARAEEAPPRDEAPVDVALSLPVGSYGETVTAELLAGRGGEPVPGLTVEFSWTSSGVEPESGRATTTTDEAGTARTDLVLGEHTVLTGRVLGAEGEELGASTVSYGIVCRCSPLIPTLTATGVAARNGDDRLVLRTHDLPVGAVVDLFRVTPDGERADRIRRSRVDEDGRRSWRVTDHNGSRATRYYAVALPTETSPRARTSVVRVR</sequence>
<dbReference type="EMBL" id="JAUHJQ010000002">
    <property type="protein sequence ID" value="MDN4172481.1"/>
    <property type="molecule type" value="Genomic_DNA"/>
</dbReference>
<dbReference type="Gene3D" id="2.60.40.10">
    <property type="entry name" value="Immunoglobulins"/>
    <property type="match status" value="1"/>
</dbReference>
<organism evidence="2 3">
    <name type="scientific">Nocardioides oceani</name>
    <dbReference type="NCBI Taxonomy" id="3058369"/>
    <lineage>
        <taxon>Bacteria</taxon>
        <taxon>Bacillati</taxon>
        <taxon>Actinomycetota</taxon>
        <taxon>Actinomycetes</taxon>
        <taxon>Propionibacteriales</taxon>
        <taxon>Nocardioidaceae</taxon>
        <taxon>Nocardioides</taxon>
    </lineage>
</organism>
<keyword evidence="1" id="KW-0732">Signal</keyword>
<dbReference type="RefSeq" id="WP_300951403.1">
    <property type="nucleotide sequence ID" value="NZ_JAUHJQ010000002.1"/>
</dbReference>
<proteinExistence type="predicted"/>
<protein>
    <recommendedName>
        <fullName evidence="4">Big-1 domain-containing protein</fullName>
    </recommendedName>
</protein>
<evidence type="ECO:0000313" key="3">
    <source>
        <dbReference type="Proteomes" id="UP001168620"/>
    </source>
</evidence>
<evidence type="ECO:0000256" key="1">
    <source>
        <dbReference type="SAM" id="SignalP"/>
    </source>
</evidence>
<accession>A0ABT8FD14</accession>
<reference evidence="2" key="1">
    <citation type="submission" date="2023-06" db="EMBL/GenBank/DDBJ databases">
        <title>Draft genome sequence of Nocardioides sp. SOB77.</title>
        <authorList>
            <person name="Zhang G."/>
        </authorList>
    </citation>
    <scope>NUCLEOTIDE SEQUENCE</scope>
    <source>
        <strain evidence="2">SOB77</strain>
    </source>
</reference>
<gene>
    <name evidence="2" type="ORF">QWY28_05965</name>
</gene>
<name>A0ABT8FD14_9ACTN</name>
<evidence type="ECO:0008006" key="4">
    <source>
        <dbReference type="Google" id="ProtNLM"/>
    </source>
</evidence>
<feature type="chain" id="PRO_5045880668" description="Big-1 domain-containing protein" evidence="1">
    <location>
        <begin position="24"/>
        <end position="226"/>
    </location>
</feature>
<feature type="signal peptide" evidence="1">
    <location>
        <begin position="1"/>
        <end position="23"/>
    </location>
</feature>
<dbReference type="InterPro" id="IPR013783">
    <property type="entry name" value="Ig-like_fold"/>
</dbReference>
<keyword evidence="3" id="KW-1185">Reference proteome</keyword>
<evidence type="ECO:0000313" key="2">
    <source>
        <dbReference type="EMBL" id="MDN4172481.1"/>
    </source>
</evidence>